<dbReference type="KEGG" id="pgz:C2E15_10985"/>
<evidence type="ECO:0000256" key="1">
    <source>
        <dbReference type="ARBA" id="ARBA00023125"/>
    </source>
</evidence>
<dbReference type="PROSITE" id="PS50977">
    <property type="entry name" value="HTH_TETR_2"/>
    <property type="match status" value="1"/>
</dbReference>
<dbReference type="Gene3D" id="1.10.357.10">
    <property type="entry name" value="Tetracycline Repressor, domain 2"/>
    <property type="match status" value="1"/>
</dbReference>
<name>A0A2L0IG27_9GAMM</name>
<dbReference type="InterPro" id="IPR050109">
    <property type="entry name" value="HTH-type_TetR-like_transc_reg"/>
</dbReference>
<keyword evidence="5" id="KW-1185">Reference proteome</keyword>
<organism evidence="4 5">
    <name type="scientific">Mixta gaviniae</name>
    <dbReference type="NCBI Taxonomy" id="665914"/>
    <lineage>
        <taxon>Bacteria</taxon>
        <taxon>Pseudomonadati</taxon>
        <taxon>Pseudomonadota</taxon>
        <taxon>Gammaproteobacteria</taxon>
        <taxon>Enterobacterales</taxon>
        <taxon>Erwiniaceae</taxon>
        <taxon>Mixta</taxon>
    </lineage>
</organism>
<dbReference type="GO" id="GO:0000976">
    <property type="term" value="F:transcription cis-regulatory region binding"/>
    <property type="evidence" value="ECO:0007669"/>
    <property type="project" value="TreeGrafter"/>
</dbReference>
<evidence type="ECO:0000313" key="4">
    <source>
        <dbReference type="EMBL" id="AUX93548.1"/>
    </source>
</evidence>
<evidence type="ECO:0000259" key="3">
    <source>
        <dbReference type="PROSITE" id="PS50977"/>
    </source>
</evidence>
<dbReference type="GO" id="GO:0003700">
    <property type="term" value="F:DNA-binding transcription factor activity"/>
    <property type="evidence" value="ECO:0007669"/>
    <property type="project" value="TreeGrafter"/>
</dbReference>
<feature type="domain" description="HTH tetR-type" evidence="3">
    <location>
        <begin position="20"/>
        <end position="80"/>
    </location>
</feature>
<gene>
    <name evidence="4" type="ORF">C2E15_10985</name>
</gene>
<evidence type="ECO:0000313" key="5">
    <source>
        <dbReference type="Proteomes" id="UP000238365"/>
    </source>
</evidence>
<accession>A0A2L0IG27</accession>
<dbReference type="InterPro" id="IPR009057">
    <property type="entry name" value="Homeodomain-like_sf"/>
</dbReference>
<dbReference type="PANTHER" id="PTHR30055">
    <property type="entry name" value="HTH-TYPE TRANSCRIPTIONAL REGULATOR RUTR"/>
    <property type="match status" value="1"/>
</dbReference>
<dbReference type="PANTHER" id="PTHR30055:SF223">
    <property type="entry name" value="HTH-TYPE TRANSCRIPTIONAL REGULATOR UIDR"/>
    <property type="match status" value="1"/>
</dbReference>
<dbReference type="EMBL" id="CP026377">
    <property type="protein sequence ID" value="AUX93548.1"/>
    <property type="molecule type" value="Genomic_DNA"/>
</dbReference>
<proteinExistence type="predicted"/>
<keyword evidence="1 2" id="KW-0238">DNA-binding</keyword>
<dbReference type="AlphaFoldDB" id="A0A2L0IG27"/>
<protein>
    <submittedName>
        <fullName evidence="4">TetR family transcriptional regulator</fullName>
    </submittedName>
</protein>
<dbReference type="Pfam" id="PF00440">
    <property type="entry name" value="TetR_N"/>
    <property type="match status" value="1"/>
</dbReference>
<dbReference type="SUPFAM" id="SSF46689">
    <property type="entry name" value="Homeodomain-like"/>
    <property type="match status" value="1"/>
</dbReference>
<dbReference type="InterPro" id="IPR001647">
    <property type="entry name" value="HTH_TetR"/>
</dbReference>
<dbReference type="Proteomes" id="UP000238365">
    <property type="component" value="Chromosome"/>
</dbReference>
<reference evidence="4 5" key="1">
    <citation type="submission" date="2018-01" db="EMBL/GenBank/DDBJ databases">
        <title>Complete and assembled Genome of Pantoea gaviniae DSM22758T.</title>
        <authorList>
            <person name="Stevens M.J.A."/>
            <person name="Zurfluh K."/>
            <person name="Stephan R."/>
        </authorList>
    </citation>
    <scope>NUCLEOTIDE SEQUENCE [LARGE SCALE GENOMIC DNA]</scope>
    <source>
        <strain evidence="4 5">DSM 22758</strain>
    </source>
</reference>
<dbReference type="RefSeq" id="WP_104957398.1">
    <property type="nucleotide sequence ID" value="NZ_CP026377.1"/>
</dbReference>
<feature type="DNA-binding region" description="H-T-H motif" evidence="2">
    <location>
        <begin position="43"/>
        <end position="62"/>
    </location>
</feature>
<sequence>MIKKKNAPLSSSPVKRLTKAERRQQLLETALLIVREEYLDSLTLGRLAERAGVSKPVVYDHFPTRSALLIELYKWIDTERVSTFAEMMSKTHKNAQETTEILASAYILCAADKKGEFHVIGAALAGSEEKTRVFQELLDNCVAMFVSVLAPHVDISPKSLQQLCIGLVGAGEALSVAISRGHMQHEEAVEAFTTLINGIVQPGVR</sequence>
<evidence type="ECO:0000256" key="2">
    <source>
        <dbReference type="PROSITE-ProRule" id="PRU00335"/>
    </source>
</evidence>